<evidence type="ECO:0000256" key="1">
    <source>
        <dbReference type="SAM" id="Phobius"/>
    </source>
</evidence>
<dbReference type="OrthoDB" id="9962542at2"/>
<sequence length="64" mass="7406">MSHLFILLIMYAGIGLFVLKHVMQYSNYHEAFFPGITLGIIATIIHVVIRQSDQKKENKEDQIM</sequence>
<keyword evidence="1" id="KW-1133">Transmembrane helix</keyword>
<keyword evidence="1" id="KW-0812">Transmembrane</keyword>
<dbReference type="RefSeq" id="WP_074217126.1">
    <property type="nucleotide sequence ID" value="NZ_FSRG01000006.1"/>
</dbReference>
<dbReference type="AlphaFoldDB" id="A0A1N6I268"/>
<dbReference type="Proteomes" id="UP000184694">
    <property type="component" value="Unassembled WGS sequence"/>
</dbReference>
<reference evidence="3" key="1">
    <citation type="submission" date="2016-11" db="EMBL/GenBank/DDBJ databases">
        <authorList>
            <person name="Varghese N."/>
            <person name="Submissions S."/>
        </authorList>
    </citation>
    <scope>NUCLEOTIDE SEQUENCE [LARGE SCALE GENOMIC DNA]</scope>
    <source>
        <strain evidence="3">DSM 17456</strain>
    </source>
</reference>
<evidence type="ECO:0000313" key="3">
    <source>
        <dbReference type="Proteomes" id="UP000184694"/>
    </source>
</evidence>
<keyword evidence="1" id="KW-0472">Membrane</keyword>
<evidence type="ECO:0000313" key="2">
    <source>
        <dbReference type="EMBL" id="SIO25975.1"/>
    </source>
</evidence>
<dbReference type="EMBL" id="FSRG01000006">
    <property type="protein sequence ID" value="SIO25975.1"/>
    <property type="molecule type" value="Genomic_DNA"/>
</dbReference>
<gene>
    <name evidence="2" type="ORF">SAMN02745161_2347</name>
</gene>
<organism evidence="2 3">
    <name type="scientific">Halodesulfovibrio marinisediminis DSM 17456</name>
    <dbReference type="NCBI Taxonomy" id="1121457"/>
    <lineage>
        <taxon>Bacteria</taxon>
        <taxon>Pseudomonadati</taxon>
        <taxon>Thermodesulfobacteriota</taxon>
        <taxon>Desulfovibrionia</taxon>
        <taxon>Desulfovibrionales</taxon>
        <taxon>Desulfovibrionaceae</taxon>
        <taxon>Halodesulfovibrio</taxon>
    </lineage>
</organism>
<feature type="transmembrane region" description="Helical" evidence="1">
    <location>
        <begin position="5"/>
        <end position="25"/>
    </location>
</feature>
<protein>
    <submittedName>
        <fullName evidence="2">Uncharacterized protein</fullName>
    </submittedName>
</protein>
<proteinExistence type="predicted"/>
<accession>A0A1N6I268</accession>
<keyword evidence="3" id="KW-1185">Reference proteome</keyword>
<name>A0A1N6I268_9BACT</name>
<feature type="transmembrane region" description="Helical" evidence="1">
    <location>
        <begin position="31"/>
        <end position="49"/>
    </location>
</feature>